<dbReference type="CDD" id="cd00093">
    <property type="entry name" value="HTH_XRE"/>
    <property type="match status" value="1"/>
</dbReference>
<dbReference type="EMBL" id="JBHSNZ010000037">
    <property type="protein sequence ID" value="MFC5812596.1"/>
    <property type="molecule type" value="Genomic_DNA"/>
</dbReference>
<evidence type="ECO:0000313" key="2">
    <source>
        <dbReference type="EMBL" id="MFC5812596.1"/>
    </source>
</evidence>
<dbReference type="Pfam" id="PF13560">
    <property type="entry name" value="HTH_31"/>
    <property type="match status" value="1"/>
</dbReference>
<comment type="caution">
    <text evidence="2">The sequence shown here is derived from an EMBL/GenBank/DDBJ whole genome shotgun (WGS) entry which is preliminary data.</text>
</comment>
<protein>
    <submittedName>
        <fullName evidence="2">Helix-turn-helix domain-containing protein</fullName>
    </submittedName>
</protein>
<reference evidence="3" key="1">
    <citation type="journal article" date="2019" name="Int. J. Syst. Evol. Microbiol.">
        <title>The Global Catalogue of Microorganisms (GCM) 10K type strain sequencing project: providing services to taxonomists for standard genome sequencing and annotation.</title>
        <authorList>
            <consortium name="The Broad Institute Genomics Platform"/>
            <consortium name="The Broad Institute Genome Sequencing Center for Infectious Disease"/>
            <person name="Wu L."/>
            <person name="Ma J."/>
        </authorList>
    </citation>
    <scope>NUCLEOTIDE SEQUENCE [LARGE SCALE GENOMIC DNA]</scope>
    <source>
        <strain evidence="3">JCM 9918</strain>
    </source>
</reference>
<feature type="domain" description="HTH cro/C1-type" evidence="1">
    <location>
        <begin position="14"/>
        <end position="66"/>
    </location>
</feature>
<accession>A0ABW1BHE2</accession>
<dbReference type="SUPFAM" id="SSF47413">
    <property type="entry name" value="lambda repressor-like DNA-binding domains"/>
    <property type="match status" value="1"/>
</dbReference>
<evidence type="ECO:0000313" key="3">
    <source>
        <dbReference type="Proteomes" id="UP001596112"/>
    </source>
</evidence>
<dbReference type="InterPro" id="IPR010982">
    <property type="entry name" value="Lambda_DNA-bd_dom_sf"/>
</dbReference>
<dbReference type="Proteomes" id="UP001596112">
    <property type="component" value="Unassembled WGS sequence"/>
</dbReference>
<dbReference type="RefSeq" id="WP_272172291.1">
    <property type="nucleotide sequence ID" value="NZ_JAQOSL010000049.1"/>
</dbReference>
<dbReference type="Gene3D" id="1.10.260.40">
    <property type="entry name" value="lambda repressor-like DNA-binding domains"/>
    <property type="match status" value="1"/>
</dbReference>
<proteinExistence type="predicted"/>
<dbReference type="InterPro" id="IPR011990">
    <property type="entry name" value="TPR-like_helical_dom_sf"/>
</dbReference>
<organism evidence="2 3">
    <name type="scientific">Streptomyces heilongjiangensis</name>
    <dbReference type="NCBI Taxonomy" id="945052"/>
    <lineage>
        <taxon>Bacteria</taxon>
        <taxon>Bacillati</taxon>
        <taxon>Actinomycetota</taxon>
        <taxon>Actinomycetes</taxon>
        <taxon>Kitasatosporales</taxon>
        <taxon>Streptomycetaceae</taxon>
        <taxon>Streptomyces</taxon>
    </lineage>
</organism>
<dbReference type="SUPFAM" id="SSF48452">
    <property type="entry name" value="TPR-like"/>
    <property type="match status" value="1"/>
</dbReference>
<dbReference type="SMART" id="SM00530">
    <property type="entry name" value="HTH_XRE"/>
    <property type="match status" value="1"/>
</dbReference>
<dbReference type="PROSITE" id="PS50943">
    <property type="entry name" value="HTH_CROC1"/>
    <property type="match status" value="1"/>
</dbReference>
<name>A0ABW1BHE2_9ACTN</name>
<dbReference type="InterPro" id="IPR001387">
    <property type="entry name" value="Cro/C1-type_HTH"/>
</dbReference>
<evidence type="ECO:0000259" key="1">
    <source>
        <dbReference type="PROSITE" id="PS50943"/>
    </source>
</evidence>
<sequence>MTTNLTIGERVAWYRRRRGMSQEVLAGLVGRTVDWLSKAENNRLELDRLSVIKSLADALDVTLGDLLAEPTLMDWTADSGTRTVPALRSALMNYRQLTPLLGVTTEGEPTPLDELKDSVAEVWDAYQDSRYGFATRRLPLVLADALIAAQAYEGRERERAHELMAMTYQGAAMVLTKVGETDLAWIAADRGLAVAQQSDNAAVTGSLFRSVAHCLLSNGRFDAAVQLVSDAADYLRPGLREASPEFLSIYGTLFLAGSMAAARADDRSTTRDFLTEADQAAQRLGRDANHMWTAFGPTNVAIHRVATAAELGDMQVAVDLGPQVDTSGLPVERRTRHNLEVARALSAHNRMDDALSMILEAEQWAPEQVRSHYLSRELVLTWVRNQRGRPSRTLAELADRLHVV</sequence>
<keyword evidence="3" id="KW-1185">Reference proteome</keyword>
<gene>
    <name evidence="2" type="ORF">ACFQGO_34690</name>
</gene>